<evidence type="ECO:0000256" key="12">
    <source>
        <dbReference type="SAM" id="Phobius"/>
    </source>
</evidence>
<evidence type="ECO:0000259" key="13">
    <source>
        <dbReference type="PROSITE" id="PS50198"/>
    </source>
</evidence>
<keyword evidence="11" id="KW-0697">Rotamase</keyword>
<dbReference type="Pfam" id="PF13616">
    <property type="entry name" value="Rotamase_3"/>
    <property type="match status" value="1"/>
</dbReference>
<evidence type="ECO:0000256" key="8">
    <source>
        <dbReference type="ARBA" id="ARBA00038408"/>
    </source>
</evidence>
<name>A0A1P8JZ27_9BURK</name>
<accession>A0A1P8JZ27</accession>
<evidence type="ECO:0000256" key="2">
    <source>
        <dbReference type="ARBA" id="ARBA00022475"/>
    </source>
</evidence>
<keyword evidence="3" id="KW-0997">Cell inner membrane</keyword>
<dbReference type="GO" id="GO:0003755">
    <property type="term" value="F:peptidyl-prolyl cis-trans isomerase activity"/>
    <property type="evidence" value="ECO:0007669"/>
    <property type="project" value="UniProtKB-KW"/>
</dbReference>
<evidence type="ECO:0000313" key="14">
    <source>
        <dbReference type="EMBL" id="APW39012.1"/>
    </source>
</evidence>
<organism evidence="14 15">
    <name type="scientific">Rhodoferax koreensis</name>
    <dbReference type="NCBI Taxonomy" id="1842727"/>
    <lineage>
        <taxon>Bacteria</taxon>
        <taxon>Pseudomonadati</taxon>
        <taxon>Pseudomonadota</taxon>
        <taxon>Betaproteobacteria</taxon>
        <taxon>Burkholderiales</taxon>
        <taxon>Comamonadaceae</taxon>
        <taxon>Rhodoferax</taxon>
    </lineage>
</organism>
<evidence type="ECO:0000256" key="1">
    <source>
        <dbReference type="ARBA" id="ARBA00004382"/>
    </source>
</evidence>
<dbReference type="OrthoDB" id="9812372at2"/>
<evidence type="ECO:0000256" key="3">
    <source>
        <dbReference type="ARBA" id="ARBA00022519"/>
    </source>
</evidence>
<dbReference type="InterPro" id="IPR000297">
    <property type="entry name" value="PPIase_PpiC"/>
</dbReference>
<dbReference type="PANTHER" id="PTHR47529">
    <property type="entry name" value="PEPTIDYL-PROLYL CIS-TRANS ISOMERASE D"/>
    <property type="match status" value="1"/>
</dbReference>
<feature type="domain" description="PpiC" evidence="13">
    <location>
        <begin position="268"/>
        <end position="371"/>
    </location>
</feature>
<dbReference type="InterPro" id="IPR027304">
    <property type="entry name" value="Trigger_fact/SurA_dom_sf"/>
</dbReference>
<evidence type="ECO:0000256" key="4">
    <source>
        <dbReference type="ARBA" id="ARBA00022692"/>
    </source>
</evidence>
<evidence type="ECO:0000256" key="6">
    <source>
        <dbReference type="ARBA" id="ARBA00023136"/>
    </source>
</evidence>
<comment type="similarity">
    <text evidence="8">Belongs to the PpiD chaperone family.</text>
</comment>
<dbReference type="GO" id="GO:0005886">
    <property type="term" value="C:plasma membrane"/>
    <property type="evidence" value="ECO:0007669"/>
    <property type="project" value="UniProtKB-SubCell"/>
</dbReference>
<dbReference type="SUPFAM" id="SSF109998">
    <property type="entry name" value="Triger factor/SurA peptide-binding domain-like"/>
    <property type="match status" value="1"/>
</dbReference>
<proteinExistence type="inferred from homology"/>
<protein>
    <recommendedName>
        <fullName evidence="9">Periplasmic chaperone PpiD</fullName>
    </recommendedName>
    <alternativeName>
        <fullName evidence="10">Periplasmic folding chaperone</fullName>
    </alternativeName>
</protein>
<evidence type="ECO:0000256" key="7">
    <source>
        <dbReference type="ARBA" id="ARBA00023186"/>
    </source>
</evidence>
<evidence type="ECO:0000256" key="11">
    <source>
        <dbReference type="PROSITE-ProRule" id="PRU00278"/>
    </source>
</evidence>
<keyword evidence="15" id="KW-1185">Reference proteome</keyword>
<gene>
    <name evidence="14" type="ORF">RD110_18850</name>
</gene>
<dbReference type="AlphaFoldDB" id="A0A1P8JZ27"/>
<evidence type="ECO:0000256" key="10">
    <source>
        <dbReference type="ARBA" id="ARBA00042775"/>
    </source>
</evidence>
<keyword evidence="11 14" id="KW-0413">Isomerase</keyword>
<reference evidence="14 15" key="1">
    <citation type="submission" date="2017-01" db="EMBL/GenBank/DDBJ databases">
        <authorList>
            <person name="Mah S.A."/>
            <person name="Swanson W.J."/>
            <person name="Moy G.W."/>
            <person name="Vacquier V.D."/>
        </authorList>
    </citation>
    <scope>NUCLEOTIDE SEQUENCE [LARGE SCALE GENOMIC DNA]</scope>
    <source>
        <strain evidence="14 15">DCY110</strain>
    </source>
</reference>
<keyword evidence="4 12" id="KW-0812">Transmembrane</keyword>
<dbReference type="RefSeq" id="WP_076201059.1">
    <property type="nucleotide sequence ID" value="NZ_CP019236.1"/>
</dbReference>
<feature type="transmembrane region" description="Helical" evidence="12">
    <location>
        <begin position="12"/>
        <end position="32"/>
    </location>
</feature>
<dbReference type="Gene3D" id="3.10.50.40">
    <property type="match status" value="1"/>
</dbReference>
<keyword evidence="7" id="KW-0143">Chaperone</keyword>
<evidence type="ECO:0000256" key="5">
    <source>
        <dbReference type="ARBA" id="ARBA00022989"/>
    </source>
</evidence>
<keyword evidence="6 12" id="KW-0472">Membrane</keyword>
<dbReference type="InterPro" id="IPR052029">
    <property type="entry name" value="PpiD_chaperone"/>
</dbReference>
<dbReference type="PANTHER" id="PTHR47529:SF1">
    <property type="entry name" value="PERIPLASMIC CHAPERONE PPID"/>
    <property type="match status" value="1"/>
</dbReference>
<dbReference type="InterPro" id="IPR046357">
    <property type="entry name" value="PPIase_dom_sf"/>
</dbReference>
<dbReference type="Proteomes" id="UP000186609">
    <property type="component" value="Chromosome"/>
</dbReference>
<keyword evidence="2" id="KW-1003">Cell membrane</keyword>
<dbReference type="PROSITE" id="PS50198">
    <property type="entry name" value="PPIC_PPIASE_2"/>
    <property type="match status" value="1"/>
</dbReference>
<dbReference type="Pfam" id="PF13624">
    <property type="entry name" value="SurA_N_3"/>
    <property type="match status" value="1"/>
</dbReference>
<keyword evidence="5 12" id="KW-1133">Transmembrane helix</keyword>
<dbReference type="STRING" id="1842727.RD110_18850"/>
<dbReference type="Gene3D" id="1.10.4030.10">
    <property type="entry name" value="Porin chaperone SurA, peptide-binding domain"/>
    <property type="match status" value="1"/>
</dbReference>
<evidence type="ECO:0000313" key="15">
    <source>
        <dbReference type="Proteomes" id="UP000186609"/>
    </source>
</evidence>
<dbReference type="KEGG" id="rhy:RD110_18850"/>
<evidence type="ECO:0000256" key="9">
    <source>
        <dbReference type="ARBA" id="ARBA00040743"/>
    </source>
</evidence>
<comment type="subcellular location">
    <subcellularLocation>
        <location evidence="1">Cell inner membrane</location>
        <topology evidence="1">Single-pass type II membrane protein</topology>
        <orientation evidence="1">Periplasmic side</orientation>
    </subcellularLocation>
</comment>
<dbReference type="SUPFAM" id="SSF54534">
    <property type="entry name" value="FKBP-like"/>
    <property type="match status" value="1"/>
</dbReference>
<dbReference type="EMBL" id="CP019236">
    <property type="protein sequence ID" value="APW39012.1"/>
    <property type="molecule type" value="Genomic_DNA"/>
</dbReference>
<sequence length="646" mass="70693">MFDFVRKHTRIMMGLMFLLIIPSFVLFGIQGYNRMNEGGEVVAKVAGHDIKQAEWDMAHRNEVQRVLTSSPSVDPKMLDSAEARYATLEKMVRDRVLAAAADKSHLVTSDARLARSLESDPSIAALRKPDGTLDVERYRQMVGSQGLTPEMFEARVRSDLSARQVLAGVIGTSFVPTAEADVALNAFLEKREVQVAMFKSGDFASKVTLTDAELEAWYKEHTAQFQSPEQATIEYIVLDQDSVKKSIVPNEQDLKTYYEQNASKLAGQEERRASHILIASPKTASADERKKARAKAEELLAEVRKAPASFADVAKKNSQDPGSAANGGDLDFFTRGAMVKPFEDAAFGMKVGDISDVVESDFGYHIIKLTSIRAPKQRSFEEMRPDLEAELRNQQAARKFAEVADTFTNGVYEQADSLKPVADRLKLTVQTATVQRQPAAGAKGVLASGKFLDALFSNDAIEKKRNTEAVETGPSQLVSGRVVQHTPAHTLPFAEVKDRVRQQLLATRSAALAKTEGEARLAAWKANPASATTLPAAVVLSRETTQQQPATVVDAALRADPAALPAWAGIDLGDQGYAVVKVNKIMPREAGKEELMKQGRDQVAQAWATAENAAYYNLLKERFKVKINVPQPSFKTSADAAAVVKQ</sequence>